<sequence length="260" mass="29064">MFLSPLCAEVSPYLLAANRFIVGATYGPNPASLQCLFAAWAPKNELGLMSTVAYSGYAIGGLAGYLKTSVGGSIFYVGGALALLTPPFWIFFVEDHPKDHKKLTAYERNLLKDNINIRTQKNVPWLKIITSPYVLICMFSFFARYWIDMTTSVDGPAFLNYKIGLDLDTASYVTGASSLLCFIGSILFGGMSDFIMSKNYLTKAHTRKLCHIIGTVVPSLLLLGVTFADCNKTPVIRFIYNYWIFRQCYRSKLRPQYNLT</sequence>
<keyword evidence="4 5" id="KW-0472">Membrane</keyword>
<evidence type="ECO:0000256" key="3">
    <source>
        <dbReference type="ARBA" id="ARBA00022989"/>
    </source>
</evidence>
<dbReference type="GO" id="GO:0016020">
    <property type="term" value="C:membrane"/>
    <property type="evidence" value="ECO:0007669"/>
    <property type="project" value="UniProtKB-SubCell"/>
</dbReference>
<feature type="transmembrane region" description="Helical" evidence="5">
    <location>
        <begin position="125"/>
        <end position="147"/>
    </location>
</feature>
<dbReference type="GO" id="GO:0006820">
    <property type="term" value="P:monoatomic anion transport"/>
    <property type="evidence" value="ECO:0007669"/>
    <property type="project" value="TreeGrafter"/>
</dbReference>
<evidence type="ECO:0000313" key="6">
    <source>
        <dbReference type="EMBL" id="KAB7502980.1"/>
    </source>
</evidence>
<dbReference type="PANTHER" id="PTHR11662">
    <property type="entry name" value="SOLUTE CARRIER FAMILY 17"/>
    <property type="match status" value="1"/>
</dbReference>
<dbReference type="EMBL" id="SEYY01006162">
    <property type="protein sequence ID" value="KAB7502980.1"/>
    <property type="molecule type" value="Genomic_DNA"/>
</dbReference>
<feature type="transmembrane region" description="Helical" evidence="5">
    <location>
        <begin position="169"/>
        <end position="188"/>
    </location>
</feature>
<evidence type="ECO:0000313" key="7">
    <source>
        <dbReference type="Proteomes" id="UP000326759"/>
    </source>
</evidence>
<dbReference type="AlphaFoldDB" id="A0A5N5TDI2"/>
<protein>
    <submittedName>
        <fullName evidence="6">Putative transporter</fullName>
    </submittedName>
</protein>
<feature type="non-terminal residue" evidence="6">
    <location>
        <position position="260"/>
    </location>
</feature>
<keyword evidence="2 5" id="KW-0812">Transmembrane</keyword>
<reference evidence="6 7" key="1">
    <citation type="journal article" date="2019" name="PLoS Biol.">
        <title>Sex chromosomes control vertical transmission of feminizing Wolbachia symbionts in an isopod.</title>
        <authorList>
            <person name="Becking T."/>
            <person name="Chebbi M.A."/>
            <person name="Giraud I."/>
            <person name="Moumen B."/>
            <person name="Laverre T."/>
            <person name="Caubet Y."/>
            <person name="Peccoud J."/>
            <person name="Gilbert C."/>
            <person name="Cordaux R."/>
        </authorList>
    </citation>
    <scope>NUCLEOTIDE SEQUENCE [LARGE SCALE GENOMIC DNA]</scope>
    <source>
        <strain evidence="6">ANa2</strain>
        <tissue evidence="6">Whole body excluding digestive tract and cuticle</tissue>
    </source>
</reference>
<dbReference type="OrthoDB" id="2985014at2759"/>
<feature type="transmembrane region" description="Helical" evidence="5">
    <location>
        <begin position="209"/>
        <end position="228"/>
    </location>
</feature>
<dbReference type="PANTHER" id="PTHR11662:SF399">
    <property type="entry name" value="FI19708P1-RELATED"/>
    <property type="match status" value="1"/>
</dbReference>
<proteinExistence type="predicted"/>
<dbReference type="Pfam" id="PF07690">
    <property type="entry name" value="MFS_1"/>
    <property type="match status" value="1"/>
</dbReference>
<comment type="caution">
    <text evidence="6">The sequence shown here is derived from an EMBL/GenBank/DDBJ whole genome shotgun (WGS) entry which is preliminary data.</text>
</comment>
<evidence type="ECO:0000256" key="5">
    <source>
        <dbReference type="SAM" id="Phobius"/>
    </source>
</evidence>
<keyword evidence="3 5" id="KW-1133">Transmembrane helix</keyword>
<keyword evidence="7" id="KW-1185">Reference proteome</keyword>
<dbReference type="InterPro" id="IPR036259">
    <property type="entry name" value="MFS_trans_sf"/>
</dbReference>
<dbReference type="InterPro" id="IPR011701">
    <property type="entry name" value="MFS"/>
</dbReference>
<dbReference type="Gene3D" id="1.20.1250.20">
    <property type="entry name" value="MFS general substrate transporter like domains"/>
    <property type="match status" value="2"/>
</dbReference>
<evidence type="ECO:0000256" key="2">
    <source>
        <dbReference type="ARBA" id="ARBA00022692"/>
    </source>
</evidence>
<feature type="transmembrane region" description="Helical" evidence="5">
    <location>
        <begin position="72"/>
        <end position="93"/>
    </location>
</feature>
<dbReference type="Proteomes" id="UP000326759">
    <property type="component" value="Unassembled WGS sequence"/>
</dbReference>
<evidence type="ECO:0000256" key="1">
    <source>
        <dbReference type="ARBA" id="ARBA00004141"/>
    </source>
</evidence>
<dbReference type="SUPFAM" id="SSF103473">
    <property type="entry name" value="MFS general substrate transporter"/>
    <property type="match status" value="1"/>
</dbReference>
<name>A0A5N5TDI2_9CRUS</name>
<dbReference type="InterPro" id="IPR050382">
    <property type="entry name" value="MFS_Na/Anion_cotransporter"/>
</dbReference>
<gene>
    <name evidence="6" type="ORF">Anas_10553</name>
</gene>
<organism evidence="6 7">
    <name type="scientific">Armadillidium nasatum</name>
    <dbReference type="NCBI Taxonomy" id="96803"/>
    <lineage>
        <taxon>Eukaryota</taxon>
        <taxon>Metazoa</taxon>
        <taxon>Ecdysozoa</taxon>
        <taxon>Arthropoda</taxon>
        <taxon>Crustacea</taxon>
        <taxon>Multicrustacea</taxon>
        <taxon>Malacostraca</taxon>
        <taxon>Eumalacostraca</taxon>
        <taxon>Peracarida</taxon>
        <taxon>Isopoda</taxon>
        <taxon>Oniscidea</taxon>
        <taxon>Crinocheta</taxon>
        <taxon>Armadillidiidae</taxon>
        <taxon>Armadillidium</taxon>
    </lineage>
</organism>
<comment type="subcellular location">
    <subcellularLocation>
        <location evidence="1">Membrane</location>
        <topology evidence="1">Multi-pass membrane protein</topology>
    </subcellularLocation>
</comment>
<evidence type="ECO:0000256" key="4">
    <source>
        <dbReference type="ARBA" id="ARBA00023136"/>
    </source>
</evidence>
<accession>A0A5N5TDI2</accession>
<feature type="transmembrane region" description="Helical" evidence="5">
    <location>
        <begin position="46"/>
        <end position="66"/>
    </location>
</feature>
<dbReference type="GO" id="GO:0022857">
    <property type="term" value="F:transmembrane transporter activity"/>
    <property type="evidence" value="ECO:0007669"/>
    <property type="project" value="InterPro"/>
</dbReference>